<proteinExistence type="predicted"/>
<gene>
    <name evidence="1" type="ORF">N7492_008517</name>
</gene>
<accession>A0A9W9LGV0</accession>
<sequence length="225" mass="25694">MGLTQRRNSLPNAKKRPFLAYKQKYKALNNSIMRYGGDASDKHDFFRNIASTRKEAFTPSIIRSGFRNYGIWPFNLRVILDKLKAKEPQYPDLDIFGDNTGWLMYLQSQADKPPAVQETLPQANGQKVDCLHIAGPRDVAVREYSLWHEANVSDDGLKAQYRQACEVALAYGLDLELIHEDQDPSFFADKGIMVGIARRFVRDIGRWVRDVRNILSEEETAQAAN</sequence>
<reference evidence="1" key="2">
    <citation type="journal article" date="2023" name="IMA Fungus">
        <title>Comparative genomic study of the Penicillium genus elucidates a diverse pangenome and 15 lateral gene transfer events.</title>
        <authorList>
            <person name="Petersen C."/>
            <person name="Sorensen T."/>
            <person name="Nielsen M.R."/>
            <person name="Sondergaard T.E."/>
            <person name="Sorensen J.L."/>
            <person name="Fitzpatrick D.A."/>
            <person name="Frisvad J.C."/>
            <person name="Nielsen K.L."/>
        </authorList>
    </citation>
    <scope>NUCLEOTIDE SEQUENCE</scope>
    <source>
        <strain evidence="1">IBT 21917</strain>
    </source>
</reference>
<reference evidence="1" key="1">
    <citation type="submission" date="2022-11" db="EMBL/GenBank/DDBJ databases">
        <authorList>
            <person name="Petersen C."/>
        </authorList>
    </citation>
    <scope>NUCLEOTIDE SEQUENCE</scope>
    <source>
        <strain evidence="1">IBT 21917</strain>
    </source>
</reference>
<comment type="caution">
    <text evidence="1">The sequence shown here is derived from an EMBL/GenBank/DDBJ whole genome shotgun (WGS) entry which is preliminary data.</text>
</comment>
<dbReference type="OrthoDB" id="4364447at2759"/>
<organism evidence="1 2">
    <name type="scientific">Penicillium capsulatum</name>
    <dbReference type="NCBI Taxonomy" id="69766"/>
    <lineage>
        <taxon>Eukaryota</taxon>
        <taxon>Fungi</taxon>
        <taxon>Dikarya</taxon>
        <taxon>Ascomycota</taxon>
        <taxon>Pezizomycotina</taxon>
        <taxon>Eurotiomycetes</taxon>
        <taxon>Eurotiomycetidae</taxon>
        <taxon>Eurotiales</taxon>
        <taxon>Aspergillaceae</taxon>
        <taxon>Penicillium</taxon>
    </lineage>
</organism>
<keyword evidence="2" id="KW-1185">Reference proteome</keyword>
<dbReference type="EMBL" id="JAPQKO010000006">
    <property type="protein sequence ID" value="KAJ5155714.1"/>
    <property type="molecule type" value="Genomic_DNA"/>
</dbReference>
<evidence type="ECO:0000313" key="2">
    <source>
        <dbReference type="Proteomes" id="UP001146351"/>
    </source>
</evidence>
<protein>
    <submittedName>
        <fullName evidence="1">Uncharacterized protein</fullName>
    </submittedName>
</protein>
<name>A0A9W9LGV0_9EURO</name>
<dbReference type="AlphaFoldDB" id="A0A9W9LGV0"/>
<dbReference type="Proteomes" id="UP001146351">
    <property type="component" value="Unassembled WGS sequence"/>
</dbReference>
<evidence type="ECO:0000313" key="1">
    <source>
        <dbReference type="EMBL" id="KAJ5155714.1"/>
    </source>
</evidence>